<dbReference type="Gene3D" id="1.10.260.40">
    <property type="entry name" value="lambda repressor-like DNA-binding domains"/>
    <property type="match status" value="1"/>
</dbReference>
<dbReference type="Proteomes" id="UP001595722">
    <property type="component" value="Unassembled WGS sequence"/>
</dbReference>
<evidence type="ECO:0000313" key="1">
    <source>
        <dbReference type="EMBL" id="MFC3680839.1"/>
    </source>
</evidence>
<gene>
    <name evidence="1" type="ORF">ACFOMG_12085</name>
</gene>
<keyword evidence="2" id="KW-1185">Reference proteome</keyword>
<dbReference type="CDD" id="cd00093">
    <property type="entry name" value="HTH_XRE"/>
    <property type="match status" value="1"/>
</dbReference>
<dbReference type="EMBL" id="JBHRYB010000013">
    <property type="protein sequence ID" value="MFC3680839.1"/>
    <property type="molecule type" value="Genomic_DNA"/>
</dbReference>
<dbReference type="InterPro" id="IPR010982">
    <property type="entry name" value="Lambda_DNA-bd_dom_sf"/>
</dbReference>
<protein>
    <submittedName>
        <fullName evidence="1">Helix-turn-helix domain-containing protein</fullName>
    </submittedName>
</protein>
<accession>A0ABV7VUG5</accession>
<comment type="caution">
    <text evidence="1">The sequence shown here is derived from an EMBL/GenBank/DDBJ whole genome shotgun (WGS) entry which is preliminary data.</text>
</comment>
<reference evidence="2" key="1">
    <citation type="journal article" date="2019" name="Int. J. Syst. Evol. Microbiol.">
        <title>The Global Catalogue of Microorganisms (GCM) 10K type strain sequencing project: providing services to taxonomists for standard genome sequencing and annotation.</title>
        <authorList>
            <consortium name="The Broad Institute Genomics Platform"/>
            <consortium name="The Broad Institute Genome Sequencing Center for Infectious Disease"/>
            <person name="Wu L."/>
            <person name="Ma J."/>
        </authorList>
    </citation>
    <scope>NUCLEOTIDE SEQUENCE [LARGE SCALE GENOMIC DNA]</scope>
    <source>
        <strain evidence="2">KCTC 42424</strain>
    </source>
</reference>
<organism evidence="1 2">
    <name type="scientific">Bacterioplanoides pacificum</name>
    <dbReference type="NCBI Taxonomy" id="1171596"/>
    <lineage>
        <taxon>Bacteria</taxon>
        <taxon>Pseudomonadati</taxon>
        <taxon>Pseudomonadota</taxon>
        <taxon>Gammaproteobacteria</taxon>
        <taxon>Oceanospirillales</taxon>
        <taxon>Oceanospirillaceae</taxon>
        <taxon>Bacterioplanoides</taxon>
    </lineage>
</organism>
<name>A0ABV7VUG5_9GAMM</name>
<proteinExistence type="predicted"/>
<sequence length="91" mass="10337">MDSIDRIKLLVKLEGLTRKELAEKTGVKTDRWRNVLNRQAKLYQEDIEALQRIFPEYAVWISTGLEFPDGGQISPLTKKAHEVSKTAPKAG</sequence>
<dbReference type="InterPro" id="IPR001387">
    <property type="entry name" value="Cro/C1-type_HTH"/>
</dbReference>
<dbReference type="RefSeq" id="WP_376866939.1">
    <property type="nucleotide sequence ID" value="NZ_JBHRYB010000013.1"/>
</dbReference>
<evidence type="ECO:0000313" key="2">
    <source>
        <dbReference type="Proteomes" id="UP001595722"/>
    </source>
</evidence>
<dbReference type="SUPFAM" id="SSF47413">
    <property type="entry name" value="lambda repressor-like DNA-binding domains"/>
    <property type="match status" value="1"/>
</dbReference>